<evidence type="ECO:0000256" key="1">
    <source>
        <dbReference type="ARBA" id="ARBA00022729"/>
    </source>
</evidence>
<evidence type="ECO:0000313" key="2">
    <source>
        <dbReference type="EMBL" id="GMN35649.1"/>
    </source>
</evidence>
<dbReference type="SUPFAM" id="SSF49363">
    <property type="entry name" value="Purple acid phosphatase, N-terminal domain"/>
    <property type="match status" value="1"/>
</dbReference>
<dbReference type="GO" id="GO:0003993">
    <property type="term" value="F:acid phosphatase activity"/>
    <property type="evidence" value="ECO:0007669"/>
    <property type="project" value="InterPro"/>
</dbReference>
<dbReference type="InterPro" id="IPR008963">
    <property type="entry name" value="Purple_acid_Pase-like_N"/>
</dbReference>
<keyword evidence="1" id="KW-0732">Signal</keyword>
<protein>
    <submittedName>
        <fullName evidence="2">Uncharacterized protein</fullName>
    </submittedName>
</protein>
<gene>
    <name evidence="2" type="ORF">TIFTF001_005435</name>
</gene>
<keyword evidence="3" id="KW-1185">Reference proteome</keyword>
<dbReference type="GO" id="GO:0046872">
    <property type="term" value="F:metal ion binding"/>
    <property type="evidence" value="ECO:0007669"/>
    <property type="project" value="InterPro"/>
</dbReference>
<evidence type="ECO:0000313" key="3">
    <source>
        <dbReference type="Proteomes" id="UP001187192"/>
    </source>
</evidence>
<sequence length="164" mass="18430">MPLNSDVFLVPPGYNAAQRVQITQGDRVGKGVFVSWVSPGEPGSSTVLYWVENIELKSSAQGIVLTYKSWDWEYLKSWFRTPGVGPDVPRTFGLIGDLGQTQDSNRPLSHYELNPAKGQTLLFLGDPSYSDAYLFHDNNRWDTWGRFIERNAALSTVDLDSRKS</sequence>
<dbReference type="EMBL" id="BTGU01000005">
    <property type="protein sequence ID" value="GMN35649.1"/>
    <property type="molecule type" value="Genomic_DNA"/>
</dbReference>
<dbReference type="InterPro" id="IPR029052">
    <property type="entry name" value="Metallo-depent_PP-like"/>
</dbReference>
<dbReference type="Gene3D" id="2.60.40.380">
    <property type="entry name" value="Purple acid phosphatase-like, N-terminal"/>
    <property type="match status" value="1"/>
</dbReference>
<dbReference type="AlphaFoldDB" id="A0AA88DEQ1"/>
<name>A0AA88DEQ1_FICCA</name>
<reference evidence="2" key="1">
    <citation type="submission" date="2023-07" db="EMBL/GenBank/DDBJ databases">
        <title>draft genome sequence of fig (Ficus carica).</title>
        <authorList>
            <person name="Takahashi T."/>
            <person name="Nishimura K."/>
        </authorList>
    </citation>
    <scope>NUCLEOTIDE SEQUENCE</scope>
</reference>
<dbReference type="Gene3D" id="3.60.21.10">
    <property type="match status" value="1"/>
</dbReference>
<accession>A0AA88DEQ1</accession>
<organism evidence="2 3">
    <name type="scientific">Ficus carica</name>
    <name type="common">Common fig</name>
    <dbReference type="NCBI Taxonomy" id="3494"/>
    <lineage>
        <taxon>Eukaryota</taxon>
        <taxon>Viridiplantae</taxon>
        <taxon>Streptophyta</taxon>
        <taxon>Embryophyta</taxon>
        <taxon>Tracheophyta</taxon>
        <taxon>Spermatophyta</taxon>
        <taxon>Magnoliopsida</taxon>
        <taxon>eudicotyledons</taxon>
        <taxon>Gunneridae</taxon>
        <taxon>Pentapetalae</taxon>
        <taxon>rosids</taxon>
        <taxon>fabids</taxon>
        <taxon>Rosales</taxon>
        <taxon>Moraceae</taxon>
        <taxon>Ficeae</taxon>
        <taxon>Ficus</taxon>
    </lineage>
</organism>
<dbReference type="PANTHER" id="PTHR22953">
    <property type="entry name" value="ACID PHOSPHATASE RELATED"/>
    <property type="match status" value="1"/>
</dbReference>
<proteinExistence type="predicted"/>
<dbReference type="PANTHER" id="PTHR22953:SF35">
    <property type="entry name" value="FE(3+)-ZN(2+) PURPLE ACID PHOSPHATASE 12"/>
    <property type="match status" value="1"/>
</dbReference>
<dbReference type="InterPro" id="IPR039331">
    <property type="entry name" value="PAPs-like"/>
</dbReference>
<dbReference type="Proteomes" id="UP001187192">
    <property type="component" value="Unassembled WGS sequence"/>
</dbReference>
<comment type="caution">
    <text evidence="2">The sequence shown here is derived from an EMBL/GenBank/DDBJ whole genome shotgun (WGS) entry which is preliminary data.</text>
</comment>